<sequence length="64" mass="6897">NIGEGGIDALQSFVVIAAIPVSIIMLPVLWLAPRVAKQLAVEQGIEVPEEKKKAEPEAEVSKYL</sequence>
<evidence type="ECO:0000313" key="2">
    <source>
        <dbReference type="EMBL" id="RSL28695.1"/>
    </source>
</evidence>
<keyword evidence="1" id="KW-0812">Transmembrane</keyword>
<dbReference type="Proteomes" id="UP000275076">
    <property type="component" value="Unassembled WGS sequence"/>
</dbReference>
<keyword evidence="3" id="KW-1185">Reference proteome</keyword>
<feature type="transmembrane region" description="Helical" evidence="1">
    <location>
        <begin position="12"/>
        <end position="32"/>
    </location>
</feature>
<name>A0A3R9QEA8_9BACI</name>
<dbReference type="AlphaFoldDB" id="A0A3R9QEA8"/>
<proteinExistence type="predicted"/>
<protein>
    <submittedName>
        <fullName evidence="2">BCCT family transporter</fullName>
    </submittedName>
</protein>
<feature type="non-terminal residue" evidence="2">
    <location>
        <position position="1"/>
    </location>
</feature>
<keyword evidence="1" id="KW-1133">Transmembrane helix</keyword>
<gene>
    <name evidence="2" type="ORF">D7Z54_35280</name>
</gene>
<accession>A0A3R9QEA8</accession>
<evidence type="ECO:0000256" key="1">
    <source>
        <dbReference type="SAM" id="Phobius"/>
    </source>
</evidence>
<organism evidence="2 3">
    <name type="scientific">Salibacterium salarium</name>
    <dbReference type="NCBI Taxonomy" id="284579"/>
    <lineage>
        <taxon>Bacteria</taxon>
        <taxon>Bacillati</taxon>
        <taxon>Bacillota</taxon>
        <taxon>Bacilli</taxon>
        <taxon>Bacillales</taxon>
        <taxon>Bacillaceae</taxon>
    </lineage>
</organism>
<evidence type="ECO:0000313" key="3">
    <source>
        <dbReference type="Proteomes" id="UP000275076"/>
    </source>
</evidence>
<dbReference type="EMBL" id="RBVX01000238">
    <property type="protein sequence ID" value="RSL28695.1"/>
    <property type="molecule type" value="Genomic_DNA"/>
</dbReference>
<comment type="caution">
    <text evidence="2">The sequence shown here is derived from an EMBL/GenBank/DDBJ whole genome shotgun (WGS) entry which is preliminary data.</text>
</comment>
<reference evidence="2 3" key="1">
    <citation type="submission" date="2018-10" db="EMBL/GenBank/DDBJ databases">
        <title>Draft genome sequence of Bacillus salarius IM0101, isolated from a hypersaline soil in Inner Mongolia, China.</title>
        <authorList>
            <person name="Yamprayoonswat W."/>
            <person name="Boonvisut S."/>
            <person name="Jumpathong W."/>
            <person name="Sittihan S."/>
            <person name="Ruangsuj P."/>
            <person name="Wanthongcharoen S."/>
            <person name="Thongpramul N."/>
            <person name="Pimmason S."/>
            <person name="Yu B."/>
            <person name="Yasawong M."/>
        </authorList>
    </citation>
    <scope>NUCLEOTIDE SEQUENCE [LARGE SCALE GENOMIC DNA]</scope>
    <source>
        <strain evidence="2 3">IM0101</strain>
    </source>
</reference>
<keyword evidence="1" id="KW-0472">Membrane</keyword>